<evidence type="ECO:0000313" key="3">
    <source>
        <dbReference type="Proteomes" id="UP000069850"/>
    </source>
</evidence>
<dbReference type="InterPro" id="IPR029402">
    <property type="entry name" value="TGT_C2"/>
</dbReference>
<dbReference type="EMBL" id="LT158599">
    <property type="protein sequence ID" value="CVK32195.1"/>
    <property type="molecule type" value="Genomic_DNA"/>
</dbReference>
<dbReference type="InterPro" id="IPR036974">
    <property type="entry name" value="PUA_sf"/>
</dbReference>
<dbReference type="GO" id="GO:0003723">
    <property type="term" value="F:RNA binding"/>
    <property type="evidence" value="ECO:0007669"/>
    <property type="project" value="InterPro"/>
</dbReference>
<dbReference type="Pfam" id="PF01472">
    <property type="entry name" value="PUA"/>
    <property type="match status" value="1"/>
</dbReference>
<organism evidence="2 3">
    <name type="scientific">Methanoculleus bourgensis</name>
    <dbReference type="NCBI Taxonomy" id="83986"/>
    <lineage>
        <taxon>Archaea</taxon>
        <taxon>Methanobacteriati</taxon>
        <taxon>Methanobacteriota</taxon>
        <taxon>Stenosarchaea group</taxon>
        <taxon>Methanomicrobia</taxon>
        <taxon>Methanomicrobiales</taxon>
        <taxon>Methanomicrobiaceae</taxon>
        <taxon>Methanoculleus</taxon>
    </lineage>
</organism>
<dbReference type="KEGG" id="mema:MMAB1_0981"/>
<dbReference type="InterPro" id="IPR004521">
    <property type="entry name" value="Uncharacterised_CHP00451"/>
</dbReference>
<dbReference type="Gene3D" id="2.30.130.10">
    <property type="entry name" value="PUA domain"/>
    <property type="match status" value="1"/>
</dbReference>
<proteinExistence type="predicted"/>
<name>A0A0X3BL39_9EURY</name>
<dbReference type="InterPro" id="IPR015947">
    <property type="entry name" value="PUA-like_sf"/>
</dbReference>
<dbReference type="SUPFAM" id="SSF88802">
    <property type="entry name" value="Pre-PUA domain"/>
    <property type="match status" value="1"/>
</dbReference>
<dbReference type="NCBIfam" id="TIGR00451">
    <property type="entry name" value="unchar_dom_2"/>
    <property type="match status" value="1"/>
</dbReference>
<reference evidence="2 3" key="1">
    <citation type="submission" date="2016-01" db="EMBL/GenBank/DDBJ databases">
        <authorList>
            <person name="Manzoor S."/>
        </authorList>
    </citation>
    <scope>NUCLEOTIDE SEQUENCE [LARGE SCALE GENOMIC DNA]</scope>
    <source>
        <strain evidence="2">Methanoculleus sp MAB1</strain>
    </source>
</reference>
<dbReference type="SUPFAM" id="SSF64182">
    <property type="entry name" value="DHH phosphoesterases"/>
    <property type="match status" value="1"/>
</dbReference>
<dbReference type="EC" id="2.4.2.-" evidence="2"/>
<dbReference type="Proteomes" id="UP000069850">
    <property type="component" value="Chromosome 1"/>
</dbReference>
<dbReference type="Gene3D" id="3.10.450.90">
    <property type="entry name" value="ArcTGT, C2 domain"/>
    <property type="match status" value="1"/>
</dbReference>
<dbReference type="SMART" id="SM00359">
    <property type="entry name" value="PUA"/>
    <property type="match status" value="1"/>
</dbReference>
<dbReference type="Pfam" id="PF14810">
    <property type="entry name" value="TGT_C2"/>
    <property type="match status" value="1"/>
</dbReference>
<dbReference type="InterPro" id="IPR038250">
    <property type="entry name" value="TGT_C2_sf"/>
</dbReference>
<gene>
    <name evidence="2" type="ORF">MMAB1_0981</name>
</gene>
<feature type="domain" description="PUA" evidence="1">
    <location>
        <begin position="210"/>
        <end position="284"/>
    </location>
</feature>
<dbReference type="InterPro" id="IPR002478">
    <property type="entry name" value="PUA"/>
</dbReference>
<evidence type="ECO:0000259" key="1">
    <source>
        <dbReference type="SMART" id="SM00359"/>
    </source>
</evidence>
<evidence type="ECO:0000313" key="2">
    <source>
        <dbReference type="EMBL" id="CVK32195.1"/>
    </source>
</evidence>
<dbReference type="AlphaFoldDB" id="A0A0X3BL39"/>
<dbReference type="InterPro" id="IPR038763">
    <property type="entry name" value="DHH_sf"/>
</dbReference>
<dbReference type="PROSITE" id="PS50890">
    <property type="entry name" value="PUA"/>
    <property type="match status" value="1"/>
</dbReference>
<dbReference type="SUPFAM" id="SSF88697">
    <property type="entry name" value="PUA domain-like"/>
    <property type="match status" value="1"/>
</dbReference>
<accession>A0A0X3BL39</accession>
<protein>
    <submittedName>
        <fullName evidence="2">7-cyano-7-deazaguanine tRNA-ribosyltransferase (Modular protein)</fullName>
        <ecNumber evidence="2">2.4.2.-</ecNumber>
    </submittedName>
</protein>
<dbReference type="GO" id="GO:0016757">
    <property type="term" value="F:glycosyltransferase activity"/>
    <property type="evidence" value="ECO:0007669"/>
    <property type="project" value="UniProtKB-KW"/>
</dbReference>
<keyword evidence="2" id="KW-0328">Glycosyltransferase</keyword>
<dbReference type="CDD" id="cd21149">
    <property type="entry name" value="PUA_archaeosine_TGT"/>
    <property type="match status" value="1"/>
</dbReference>
<sequence>MLAHHRSVIRDLLQYILDTGVTELSHLQYIHTGDRFPDTIVGIGAGMALSKLDWRKPIMVLAAMVDEPEVTKVSMRTNQWALARGVDLQEALVEASAGVGWAVQAAGTGSRPGRLSPGIQKRSLLIVSTGYSKDSLLRRVRTIADFQFGAGSGEALFPDECTFQLSSTGRIRQVRLGKERLATVRAQDGRLTLGITGAARLSTRLAPPAYRVAVQEDVAPFIADGKNAMAKHVIAADAGIRAGDEVLVVTGDDLLLATGAALLSGPEMLAFNYGVAVKVRQGRGTECFQER</sequence>
<keyword evidence="2" id="KW-0808">Transferase</keyword>